<proteinExistence type="predicted"/>
<organism evidence="3 4">
    <name type="scientific">Christiangramia echinicola</name>
    <dbReference type="NCBI Taxonomy" id="279359"/>
    <lineage>
        <taxon>Bacteria</taxon>
        <taxon>Pseudomonadati</taxon>
        <taxon>Bacteroidota</taxon>
        <taxon>Flavobacteriia</taxon>
        <taxon>Flavobacteriales</taxon>
        <taxon>Flavobacteriaceae</taxon>
        <taxon>Christiangramia</taxon>
    </lineage>
</organism>
<dbReference type="Pfam" id="PF13568">
    <property type="entry name" value="OMP_b-brl_2"/>
    <property type="match status" value="1"/>
</dbReference>
<feature type="signal peptide" evidence="1">
    <location>
        <begin position="1"/>
        <end position="21"/>
    </location>
</feature>
<dbReference type="EMBL" id="LT629745">
    <property type="protein sequence ID" value="SDR68597.1"/>
    <property type="molecule type" value="Genomic_DNA"/>
</dbReference>
<protein>
    <submittedName>
        <fullName evidence="3">Outer membrane protein beta-barrel domain-containing protein</fullName>
    </submittedName>
</protein>
<keyword evidence="1" id="KW-0732">Signal</keyword>
<feature type="chain" id="PRO_5009253064" evidence="1">
    <location>
        <begin position="22"/>
        <end position="200"/>
    </location>
</feature>
<evidence type="ECO:0000259" key="2">
    <source>
        <dbReference type="Pfam" id="PF13568"/>
    </source>
</evidence>
<dbReference type="RefSeq" id="WP_026935531.1">
    <property type="nucleotide sequence ID" value="NZ_LT629745.1"/>
</dbReference>
<gene>
    <name evidence="3" type="ORF">SAMN04488552_0505</name>
</gene>
<dbReference type="Proteomes" id="UP000198858">
    <property type="component" value="Chromosome I"/>
</dbReference>
<keyword evidence="4" id="KW-1185">Reference proteome</keyword>
<dbReference type="InterPro" id="IPR025665">
    <property type="entry name" value="Beta-barrel_OMP_2"/>
</dbReference>
<sequence>MKKLMLAAILITGFGMSAQNASFGIKGGLNYGATGDYETFSDVSGDFTSSFEKGEDKTGFHAGLFAQFELLGIFIQPELMYTELNTEYSAFDYKLSKIDAPVLVGINILGPLNIKAGPSFQYILDNKIKGSDLKIEDVEKDITVGYQLGAGLDLGRLGFDVRHEGSFQDNFAEGGNIAEDSGFTIDSRPSQWILSVSYAL</sequence>
<dbReference type="STRING" id="1250231.SAMN04488552_0505"/>
<evidence type="ECO:0000256" key="1">
    <source>
        <dbReference type="SAM" id="SignalP"/>
    </source>
</evidence>
<evidence type="ECO:0000313" key="4">
    <source>
        <dbReference type="Proteomes" id="UP000198858"/>
    </source>
</evidence>
<reference evidence="3 4" key="1">
    <citation type="submission" date="2016-10" db="EMBL/GenBank/DDBJ databases">
        <authorList>
            <person name="Varghese N."/>
            <person name="Submissions S."/>
        </authorList>
    </citation>
    <scope>NUCLEOTIDE SEQUENCE [LARGE SCALE GENOMIC DNA]</scope>
    <source>
        <strain evidence="3 4">Mar_2010_102</strain>
    </source>
</reference>
<feature type="domain" description="Outer membrane protein beta-barrel" evidence="2">
    <location>
        <begin position="18"/>
        <end position="171"/>
    </location>
</feature>
<accession>A0A1H1L2H2</accession>
<name>A0A1H1L2H2_9FLAO</name>
<evidence type="ECO:0000313" key="3">
    <source>
        <dbReference type="EMBL" id="SDR68597.1"/>
    </source>
</evidence>
<dbReference type="AlphaFoldDB" id="A0A1H1L2H2"/>